<dbReference type="Proteomes" id="UP000010366">
    <property type="component" value="Chromosome"/>
</dbReference>
<keyword evidence="2" id="KW-0808">Transferase</keyword>
<dbReference type="PANTHER" id="PTHR42912">
    <property type="entry name" value="METHYLTRANSFERASE"/>
    <property type="match status" value="1"/>
</dbReference>
<dbReference type="PANTHER" id="PTHR42912:SF80">
    <property type="entry name" value="METHYLTRANSFERASE DOMAIN-CONTAINING PROTEIN"/>
    <property type="match status" value="1"/>
</dbReference>
<dbReference type="Gene3D" id="3.40.50.150">
    <property type="entry name" value="Vaccinia Virus protein VP39"/>
    <property type="match status" value="1"/>
</dbReference>
<keyword evidence="2" id="KW-0489">Methyltransferase</keyword>
<organism evidence="2 3">
    <name type="scientific">Chamaesiphon minutus (strain ATCC 27169 / PCC 6605)</name>
    <dbReference type="NCBI Taxonomy" id="1173020"/>
    <lineage>
        <taxon>Bacteria</taxon>
        <taxon>Bacillati</taxon>
        <taxon>Cyanobacteriota</taxon>
        <taxon>Cyanophyceae</taxon>
        <taxon>Gomontiellales</taxon>
        <taxon>Chamaesiphonaceae</taxon>
        <taxon>Chamaesiphon</taxon>
    </lineage>
</organism>
<dbReference type="GO" id="GO:0032259">
    <property type="term" value="P:methylation"/>
    <property type="evidence" value="ECO:0007669"/>
    <property type="project" value="UniProtKB-KW"/>
</dbReference>
<dbReference type="PATRIC" id="fig|1173020.3.peg.3754"/>
<sequence length="264" mass="29551">MASGQDTLWDRFLSPVIRGLLDKEQMLALRDRIAWQNTIDRYQLPTFVYPEYYHTQNYHGIEGGYLTQTAAITYDPITQYVLPPYEPWIRQSLIDGIRTQPRKILDLGCGTGSMTIPLKQAFPGAVVTGLDLSPYMLAVAEDRAKQADVAIEWVHGTAELTQFETGSFDLVTAALLFHETPPAVAQTILAEGYRLLAPGGEIAILDGNQHTLRSLDWLNNIFEEPYIQAYAAGNLDAWLGKAGFDDVRTKDVFWLNQVSTGVRL</sequence>
<gene>
    <name evidence="2" type="ORF">Cha6605_3272</name>
</gene>
<dbReference type="CDD" id="cd02440">
    <property type="entry name" value="AdoMet_MTases"/>
    <property type="match status" value="1"/>
</dbReference>
<dbReference type="HOGENOM" id="CLU_053941_0_0_3"/>
<proteinExistence type="predicted"/>
<dbReference type="InterPro" id="IPR050508">
    <property type="entry name" value="Methyltransf_Superfamily"/>
</dbReference>
<dbReference type="SUPFAM" id="SSF53335">
    <property type="entry name" value="S-adenosyl-L-methionine-dependent methyltransferases"/>
    <property type="match status" value="1"/>
</dbReference>
<evidence type="ECO:0000313" key="2">
    <source>
        <dbReference type="EMBL" id="AFY94279.1"/>
    </source>
</evidence>
<dbReference type="KEGG" id="cmp:Cha6605_3272"/>
<reference evidence="2 3" key="1">
    <citation type="submission" date="2012-05" db="EMBL/GenBank/DDBJ databases">
        <title>Finished chromosome of genome of Chamaesiphon sp. PCC 6605.</title>
        <authorList>
            <consortium name="US DOE Joint Genome Institute"/>
            <person name="Gugger M."/>
            <person name="Coursin T."/>
            <person name="Rippka R."/>
            <person name="Tandeau De Marsac N."/>
            <person name="Huntemann M."/>
            <person name="Wei C.-L."/>
            <person name="Han J."/>
            <person name="Detter J.C."/>
            <person name="Han C."/>
            <person name="Tapia R."/>
            <person name="Chen A."/>
            <person name="Kyrpides N."/>
            <person name="Mavromatis K."/>
            <person name="Markowitz V."/>
            <person name="Szeto E."/>
            <person name="Ivanova N."/>
            <person name="Pagani I."/>
            <person name="Pati A."/>
            <person name="Goodwin L."/>
            <person name="Nordberg H.P."/>
            <person name="Cantor M.N."/>
            <person name="Hua S.X."/>
            <person name="Woyke T."/>
            <person name="Kerfeld C.A."/>
        </authorList>
    </citation>
    <scope>NUCLEOTIDE SEQUENCE [LARGE SCALE GENOMIC DNA]</scope>
    <source>
        <strain evidence="3">ATCC 27169 / PCC 6605</strain>
    </source>
</reference>
<dbReference type="InterPro" id="IPR041698">
    <property type="entry name" value="Methyltransf_25"/>
</dbReference>
<dbReference type="GO" id="GO:0008168">
    <property type="term" value="F:methyltransferase activity"/>
    <property type="evidence" value="ECO:0007669"/>
    <property type="project" value="UniProtKB-KW"/>
</dbReference>
<dbReference type="STRING" id="1173020.Cha6605_3272"/>
<feature type="domain" description="Methyltransferase" evidence="1">
    <location>
        <begin position="104"/>
        <end position="200"/>
    </location>
</feature>
<keyword evidence="3" id="KW-1185">Reference proteome</keyword>
<keyword evidence="2" id="KW-0830">Ubiquinone</keyword>
<protein>
    <submittedName>
        <fullName evidence="2">Methylase involved in ubiquinone/menaquinone biosynthesis</fullName>
    </submittedName>
</protein>
<dbReference type="Pfam" id="PF13649">
    <property type="entry name" value="Methyltransf_25"/>
    <property type="match status" value="1"/>
</dbReference>
<dbReference type="EMBL" id="CP003600">
    <property type="protein sequence ID" value="AFY94279.1"/>
    <property type="molecule type" value="Genomic_DNA"/>
</dbReference>
<accession>K9UJC5</accession>
<name>K9UJC5_CHAP6</name>
<evidence type="ECO:0000313" key="3">
    <source>
        <dbReference type="Proteomes" id="UP000010366"/>
    </source>
</evidence>
<dbReference type="InterPro" id="IPR029063">
    <property type="entry name" value="SAM-dependent_MTases_sf"/>
</dbReference>
<dbReference type="eggNOG" id="COG2226">
    <property type="taxonomic scope" value="Bacteria"/>
</dbReference>
<evidence type="ECO:0000259" key="1">
    <source>
        <dbReference type="Pfam" id="PF13649"/>
    </source>
</evidence>
<dbReference type="OrthoDB" id="505670at2"/>
<dbReference type="RefSeq" id="WP_015160417.1">
    <property type="nucleotide sequence ID" value="NC_019697.1"/>
</dbReference>
<dbReference type="AlphaFoldDB" id="K9UJC5"/>